<evidence type="ECO:0000313" key="2">
    <source>
        <dbReference type="EMBL" id="TDG12563.1"/>
    </source>
</evidence>
<organism evidence="2 3">
    <name type="scientific">Seongchinamella unica</name>
    <dbReference type="NCBI Taxonomy" id="2547392"/>
    <lineage>
        <taxon>Bacteria</taxon>
        <taxon>Pseudomonadati</taxon>
        <taxon>Pseudomonadota</taxon>
        <taxon>Gammaproteobacteria</taxon>
        <taxon>Cellvibrionales</taxon>
        <taxon>Halieaceae</taxon>
        <taxon>Seongchinamella</taxon>
    </lineage>
</organism>
<keyword evidence="3" id="KW-1185">Reference proteome</keyword>
<dbReference type="RefSeq" id="WP_133213465.1">
    <property type="nucleotide sequence ID" value="NZ_SMSE01000003.1"/>
</dbReference>
<proteinExistence type="predicted"/>
<dbReference type="Pfam" id="PF07238">
    <property type="entry name" value="PilZ"/>
    <property type="match status" value="1"/>
</dbReference>
<protein>
    <submittedName>
        <fullName evidence="2">PilZ domain-containing protein</fullName>
    </submittedName>
</protein>
<reference evidence="2 3" key="1">
    <citation type="submission" date="2019-03" db="EMBL/GenBank/DDBJ databases">
        <title>Seongchinamella monodicae gen. nov., sp. nov., a novel member of the Gammaproteobacteria isolated from a tidal mudflat of beach.</title>
        <authorList>
            <person name="Yang H.G."/>
            <person name="Kang J.W."/>
            <person name="Lee S.D."/>
        </authorList>
    </citation>
    <scope>NUCLEOTIDE SEQUENCE [LARGE SCALE GENOMIC DNA]</scope>
    <source>
        <strain evidence="2 3">GH4-78</strain>
    </source>
</reference>
<dbReference type="InterPro" id="IPR009875">
    <property type="entry name" value="PilZ_domain"/>
</dbReference>
<sequence>MDLERKHLRLPVESRVFIELEAPVSGTNAPGNIAVCKTLDVSASGLQVALDHELIEQSYLQIGVEPPRTASASAEPFFLAAQVKWCRAGESADQPWLAGLALLPAGQSDIDQWIELISGLE</sequence>
<comment type="caution">
    <text evidence="2">The sequence shown here is derived from an EMBL/GenBank/DDBJ whole genome shotgun (WGS) entry which is preliminary data.</text>
</comment>
<gene>
    <name evidence="2" type="ORF">E2F43_13295</name>
</gene>
<dbReference type="EMBL" id="SMSE01000003">
    <property type="protein sequence ID" value="TDG12563.1"/>
    <property type="molecule type" value="Genomic_DNA"/>
</dbReference>
<accession>A0A4V2ZX09</accession>
<feature type="domain" description="PilZ" evidence="1">
    <location>
        <begin position="5"/>
        <end position="107"/>
    </location>
</feature>
<evidence type="ECO:0000313" key="3">
    <source>
        <dbReference type="Proteomes" id="UP000295554"/>
    </source>
</evidence>
<dbReference type="Proteomes" id="UP000295554">
    <property type="component" value="Unassembled WGS sequence"/>
</dbReference>
<dbReference type="AlphaFoldDB" id="A0A4V2ZX09"/>
<dbReference type="OrthoDB" id="5736701at2"/>
<evidence type="ECO:0000259" key="1">
    <source>
        <dbReference type="Pfam" id="PF07238"/>
    </source>
</evidence>
<dbReference type="GO" id="GO:0035438">
    <property type="term" value="F:cyclic-di-GMP binding"/>
    <property type="evidence" value="ECO:0007669"/>
    <property type="project" value="InterPro"/>
</dbReference>
<name>A0A4V2ZX09_9GAMM</name>